<proteinExistence type="predicted"/>
<comment type="caution">
    <text evidence="1">The sequence shown here is derived from an EMBL/GenBank/DDBJ whole genome shotgun (WGS) entry which is preliminary data.</text>
</comment>
<name>A0A4Y8S364_9SPHI</name>
<sequence>MKFKHLLTCLALAAILPILSFKNKIEKAGDKGTYGFVYVSGVYPESHTALISQIIYQPPYPECKEESRFWGNAEAGFAKYLAAYNNEEKFGGRNNVASTKGLYSKSFLTHQEAQDAMDEKIANEKQQGHHVKMIPYSYICQ</sequence>
<organism evidence="1 2">
    <name type="scientific">Mucilaginibacter psychrotolerans</name>
    <dbReference type="NCBI Taxonomy" id="1524096"/>
    <lineage>
        <taxon>Bacteria</taxon>
        <taxon>Pseudomonadati</taxon>
        <taxon>Bacteroidota</taxon>
        <taxon>Sphingobacteriia</taxon>
        <taxon>Sphingobacteriales</taxon>
        <taxon>Sphingobacteriaceae</taxon>
        <taxon>Mucilaginibacter</taxon>
    </lineage>
</organism>
<dbReference type="Proteomes" id="UP000297540">
    <property type="component" value="Unassembled WGS sequence"/>
</dbReference>
<protein>
    <submittedName>
        <fullName evidence="1">Uncharacterized protein</fullName>
    </submittedName>
</protein>
<keyword evidence="2" id="KW-1185">Reference proteome</keyword>
<dbReference type="EMBL" id="SOZE01000045">
    <property type="protein sequence ID" value="TFF33439.1"/>
    <property type="molecule type" value="Genomic_DNA"/>
</dbReference>
<reference evidence="1 2" key="1">
    <citation type="journal article" date="2017" name="Int. J. Syst. Evol. Microbiol.">
        <title>Mucilaginibacterpsychrotolerans sp. nov., isolated from peatlands.</title>
        <authorList>
            <person name="Deng Y."/>
            <person name="Shen L."/>
            <person name="Xu B."/>
            <person name="Liu Y."/>
            <person name="Gu Z."/>
            <person name="Liu H."/>
            <person name="Zhou Y."/>
        </authorList>
    </citation>
    <scope>NUCLEOTIDE SEQUENCE [LARGE SCALE GENOMIC DNA]</scope>
    <source>
        <strain evidence="1 2">NH7-4</strain>
    </source>
</reference>
<evidence type="ECO:0000313" key="2">
    <source>
        <dbReference type="Proteomes" id="UP000297540"/>
    </source>
</evidence>
<accession>A0A4Y8S364</accession>
<dbReference type="AlphaFoldDB" id="A0A4Y8S364"/>
<dbReference type="RefSeq" id="WP_133228960.1">
    <property type="nucleotide sequence ID" value="NZ_SOZE01000045.1"/>
</dbReference>
<gene>
    <name evidence="1" type="ORF">E2R66_25860</name>
</gene>
<evidence type="ECO:0000313" key="1">
    <source>
        <dbReference type="EMBL" id="TFF33439.1"/>
    </source>
</evidence>
<dbReference type="OrthoDB" id="1495495at2"/>